<reference evidence="2 3" key="1">
    <citation type="submission" date="2016-05" db="EMBL/GenBank/DDBJ databases">
        <title>Single-cell genome of chain-forming Candidatus Thiomargarita nelsonii and comparison to other large sulfur-oxidizing bacteria.</title>
        <authorList>
            <person name="Winkel M."/>
            <person name="Salman V."/>
            <person name="Woyke T."/>
            <person name="Schulz-Vogt H."/>
            <person name="Richter M."/>
            <person name="Flood B."/>
            <person name="Bailey J."/>
            <person name="Amann R."/>
            <person name="Mussmann M."/>
        </authorList>
    </citation>
    <scope>NUCLEOTIDE SEQUENCE [LARGE SCALE GENOMIC DNA]</scope>
    <source>
        <strain evidence="2 3">THI036</strain>
    </source>
</reference>
<evidence type="ECO:0000313" key="3">
    <source>
        <dbReference type="Proteomes" id="UP000076962"/>
    </source>
</evidence>
<protein>
    <submittedName>
        <fullName evidence="2">Glycerophosphoryl diester phosphodiesterase</fullName>
    </submittedName>
</protein>
<organism evidence="2 3">
    <name type="scientific">Candidatus Thiomargarita nelsonii</name>
    <dbReference type="NCBI Taxonomy" id="1003181"/>
    <lineage>
        <taxon>Bacteria</taxon>
        <taxon>Pseudomonadati</taxon>
        <taxon>Pseudomonadota</taxon>
        <taxon>Gammaproteobacteria</taxon>
        <taxon>Thiotrichales</taxon>
        <taxon>Thiotrichaceae</taxon>
        <taxon>Thiomargarita</taxon>
    </lineage>
</organism>
<dbReference type="Pfam" id="PF13449">
    <property type="entry name" value="Phytase-like"/>
    <property type="match status" value="1"/>
</dbReference>
<dbReference type="PATRIC" id="fig|1003181.4.peg.3901"/>
<dbReference type="AlphaFoldDB" id="A0A176S048"/>
<dbReference type="PANTHER" id="PTHR37957">
    <property type="entry name" value="BLR7070 PROTEIN"/>
    <property type="match status" value="1"/>
</dbReference>
<keyword evidence="3" id="KW-1185">Reference proteome</keyword>
<accession>A0A176S048</accession>
<dbReference type="InterPro" id="IPR027372">
    <property type="entry name" value="Phytase-like_dom"/>
</dbReference>
<proteinExistence type="predicted"/>
<sequence>HLLVWHVDEPHFRDALTCSGGFEGMAITPDGSKLITLLEKPLIDGEASILLMHEFDIVTKSYTGVRYKYPLKGEAIGDFILFAPDKGWVIERDNSQDDMNNGFKMIYQIKLNGNGNLVTKNLAVNLLQIASPNHIASGKSGDIGIGNHFGFPFVTIEDVVVLGENQLGVLNDNNYPFSVGRHVGSGQPDGNEFIILCVGGTC</sequence>
<name>A0A176S048_9GAMM</name>
<dbReference type="EMBL" id="LUTY01001684">
    <property type="protein sequence ID" value="OAD21365.1"/>
    <property type="molecule type" value="Genomic_DNA"/>
</dbReference>
<comment type="caution">
    <text evidence="2">The sequence shown here is derived from an EMBL/GenBank/DDBJ whole genome shotgun (WGS) entry which is preliminary data.</text>
</comment>
<dbReference type="Proteomes" id="UP000076962">
    <property type="component" value="Unassembled WGS sequence"/>
</dbReference>
<feature type="non-terminal residue" evidence="2">
    <location>
        <position position="1"/>
    </location>
</feature>
<evidence type="ECO:0000259" key="1">
    <source>
        <dbReference type="Pfam" id="PF13449"/>
    </source>
</evidence>
<dbReference type="PANTHER" id="PTHR37957:SF1">
    <property type="entry name" value="PHYTASE-LIKE DOMAIN-CONTAINING PROTEIN"/>
    <property type="match status" value="1"/>
</dbReference>
<evidence type="ECO:0000313" key="2">
    <source>
        <dbReference type="EMBL" id="OAD21365.1"/>
    </source>
</evidence>
<feature type="domain" description="Phytase-like" evidence="1">
    <location>
        <begin position="17"/>
        <end position="175"/>
    </location>
</feature>
<gene>
    <name evidence="2" type="ORF">THIOM_002869</name>
</gene>